<dbReference type="EMBL" id="MU118097">
    <property type="protein sequence ID" value="KAF9645276.1"/>
    <property type="molecule type" value="Genomic_DNA"/>
</dbReference>
<reference evidence="1" key="2">
    <citation type="journal article" date="2020" name="Nat. Commun.">
        <title>Large-scale genome sequencing of mycorrhizal fungi provides insights into the early evolution of symbiotic traits.</title>
        <authorList>
            <person name="Miyauchi S."/>
            <person name="Kiss E."/>
            <person name="Kuo A."/>
            <person name="Drula E."/>
            <person name="Kohler A."/>
            <person name="Sanchez-Garcia M."/>
            <person name="Morin E."/>
            <person name="Andreopoulos B."/>
            <person name="Barry K.W."/>
            <person name="Bonito G."/>
            <person name="Buee M."/>
            <person name="Carver A."/>
            <person name="Chen C."/>
            <person name="Cichocki N."/>
            <person name="Clum A."/>
            <person name="Culley D."/>
            <person name="Crous P.W."/>
            <person name="Fauchery L."/>
            <person name="Girlanda M."/>
            <person name="Hayes R.D."/>
            <person name="Keri Z."/>
            <person name="LaButti K."/>
            <person name="Lipzen A."/>
            <person name="Lombard V."/>
            <person name="Magnuson J."/>
            <person name="Maillard F."/>
            <person name="Murat C."/>
            <person name="Nolan M."/>
            <person name="Ohm R.A."/>
            <person name="Pangilinan J."/>
            <person name="Pereira M.F."/>
            <person name="Perotto S."/>
            <person name="Peter M."/>
            <person name="Pfister S."/>
            <person name="Riley R."/>
            <person name="Sitrit Y."/>
            <person name="Stielow J.B."/>
            <person name="Szollosi G."/>
            <person name="Zifcakova L."/>
            <person name="Stursova M."/>
            <person name="Spatafora J.W."/>
            <person name="Tedersoo L."/>
            <person name="Vaario L.M."/>
            <person name="Yamada A."/>
            <person name="Yan M."/>
            <person name="Wang P."/>
            <person name="Xu J."/>
            <person name="Bruns T."/>
            <person name="Baldrian P."/>
            <person name="Vilgalys R."/>
            <person name="Dunand C."/>
            <person name="Henrissat B."/>
            <person name="Grigoriev I.V."/>
            <person name="Hibbett D."/>
            <person name="Nagy L.G."/>
            <person name="Martin F.M."/>
        </authorList>
    </citation>
    <scope>NUCLEOTIDE SEQUENCE</scope>
    <source>
        <strain evidence="1">P2</strain>
    </source>
</reference>
<evidence type="ECO:0000313" key="2">
    <source>
        <dbReference type="Proteomes" id="UP000886501"/>
    </source>
</evidence>
<accession>A0ACB6Z6K7</accession>
<keyword evidence="1" id="KW-0378">Hydrolase</keyword>
<gene>
    <name evidence="1" type="ORF">BDM02DRAFT_3101621</name>
</gene>
<dbReference type="Proteomes" id="UP000886501">
    <property type="component" value="Unassembled WGS sequence"/>
</dbReference>
<evidence type="ECO:0000313" key="1">
    <source>
        <dbReference type="EMBL" id="KAF9645276.1"/>
    </source>
</evidence>
<name>A0ACB6Z6K7_THEGA</name>
<reference evidence="1" key="1">
    <citation type="submission" date="2019-10" db="EMBL/GenBank/DDBJ databases">
        <authorList>
            <consortium name="DOE Joint Genome Institute"/>
            <person name="Kuo A."/>
            <person name="Miyauchi S."/>
            <person name="Kiss E."/>
            <person name="Drula E."/>
            <person name="Kohler A."/>
            <person name="Sanchez-Garcia M."/>
            <person name="Andreopoulos B."/>
            <person name="Barry K.W."/>
            <person name="Bonito G."/>
            <person name="Buee M."/>
            <person name="Carver A."/>
            <person name="Chen C."/>
            <person name="Cichocki N."/>
            <person name="Clum A."/>
            <person name="Culley D."/>
            <person name="Crous P.W."/>
            <person name="Fauchery L."/>
            <person name="Girlanda M."/>
            <person name="Hayes R."/>
            <person name="Keri Z."/>
            <person name="Labutti K."/>
            <person name="Lipzen A."/>
            <person name="Lombard V."/>
            <person name="Magnuson J."/>
            <person name="Maillard F."/>
            <person name="Morin E."/>
            <person name="Murat C."/>
            <person name="Nolan M."/>
            <person name="Ohm R."/>
            <person name="Pangilinan J."/>
            <person name="Pereira M."/>
            <person name="Perotto S."/>
            <person name="Peter M."/>
            <person name="Riley R."/>
            <person name="Sitrit Y."/>
            <person name="Stielow B."/>
            <person name="Szollosi G."/>
            <person name="Zifcakova L."/>
            <person name="Stursova M."/>
            <person name="Spatafora J.W."/>
            <person name="Tedersoo L."/>
            <person name="Vaario L.-M."/>
            <person name="Yamada A."/>
            <person name="Yan M."/>
            <person name="Wang P."/>
            <person name="Xu J."/>
            <person name="Bruns T."/>
            <person name="Baldrian P."/>
            <person name="Vilgalys R."/>
            <person name="Henrissat B."/>
            <person name="Grigoriev I.V."/>
            <person name="Hibbett D."/>
            <person name="Nagy L.G."/>
            <person name="Martin F.M."/>
        </authorList>
    </citation>
    <scope>NUCLEOTIDE SEQUENCE</scope>
    <source>
        <strain evidence="1">P2</strain>
    </source>
</reference>
<sequence length="612" mass="70153">MFSFSSEEGTVLVRQVLQDLWPHTPRDYQLEAVTKALDGTDILVILPTGAGKTAILTMFMVILNHMKENPGEYLEHSTRFPADPIMVVVYPTNCLEEEQAVAFREAGLTTVVINAETPERSDMWTRAGESGSRVLLLSPEQLISKQLEKLVNNSGFRKRVCLLAVDEVHLLDTWGKSFRKAYLQIQYMRARFESSLVMTAMTATLLPREQTQQICKFIGLRDHHHTVQRSNRRPEIQLLFRVLSHGIENWEFPDLRWIIDDMRQKKIIVFCTSIRDGFRVFSYLWKQLDSPVTVRGEQIRMYNALNWPDYNLKTRELMRKSDGCRVIVATDILMVGVDFPDIDDVVIIGHPPNVNDYLQKIGRAGRDHTLVPNPRGITYITSHAKRAAYEKLGVDPPTARPKRKVKPKPSNRPRVRHIKKHKKLDMETPSMAKSSMSVEMAKLIISGCKTNELDAMYENPVLHPSTQCNCSGCVPEQEVSKKSPQRRAKRETRFNLTKEMKEIVTKRLIRLREEIYITADSKMLADPFLVLPRLVPNGLISRIVDALPQLTQESLDNLIGENEIVKAHASKIWLIVLELQASFRQQLGQKADEKEQRKTKKRCTYTLCRACG</sequence>
<comment type="caution">
    <text evidence="1">The sequence shown here is derived from an EMBL/GenBank/DDBJ whole genome shotgun (WGS) entry which is preliminary data.</text>
</comment>
<organism evidence="1 2">
    <name type="scientific">Thelephora ganbajun</name>
    <name type="common">Ganba fungus</name>
    <dbReference type="NCBI Taxonomy" id="370292"/>
    <lineage>
        <taxon>Eukaryota</taxon>
        <taxon>Fungi</taxon>
        <taxon>Dikarya</taxon>
        <taxon>Basidiomycota</taxon>
        <taxon>Agaricomycotina</taxon>
        <taxon>Agaricomycetes</taxon>
        <taxon>Thelephorales</taxon>
        <taxon>Thelephoraceae</taxon>
        <taxon>Thelephora</taxon>
    </lineage>
</organism>
<proteinExistence type="predicted"/>
<protein>
    <submittedName>
        <fullName evidence="1">P-loop containing nucleoside triphosphate hydrolase protein</fullName>
    </submittedName>
</protein>
<keyword evidence="2" id="KW-1185">Reference proteome</keyword>